<organism evidence="2 3">
    <name type="scientific">Citrobacter braakii</name>
    <dbReference type="NCBI Taxonomy" id="57706"/>
    <lineage>
        <taxon>Bacteria</taxon>
        <taxon>Pseudomonadati</taxon>
        <taxon>Pseudomonadota</taxon>
        <taxon>Gammaproteobacteria</taxon>
        <taxon>Enterobacterales</taxon>
        <taxon>Enterobacteriaceae</taxon>
        <taxon>Citrobacter</taxon>
        <taxon>Citrobacter freundii complex</taxon>
    </lineage>
</organism>
<proteinExistence type="predicted"/>
<dbReference type="AlphaFoldDB" id="A0AAD1L2D7"/>
<dbReference type="SUPFAM" id="SSF52540">
    <property type="entry name" value="P-loop containing nucleoside triphosphate hydrolases"/>
    <property type="match status" value="1"/>
</dbReference>
<gene>
    <name evidence="2" type="ORF">KAM621c_26910</name>
</gene>
<dbReference type="InterPro" id="IPR027417">
    <property type="entry name" value="P-loop_NTPase"/>
</dbReference>
<evidence type="ECO:0000313" key="3">
    <source>
        <dbReference type="Proteomes" id="UP001058317"/>
    </source>
</evidence>
<dbReference type="EMBL" id="AP026382">
    <property type="protein sequence ID" value="BDN97586.1"/>
    <property type="molecule type" value="Genomic_DNA"/>
</dbReference>
<name>A0AAD1L2D7_CITBR</name>
<protein>
    <recommendedName>
        <fullName evidence="1">DNA2/NAM7 helicase helicase domain-containing protein</fullName>
    </recommendedName>
</protein>
<evidence type="ECO:0000259" key="1">
    <source>
        <dbReference type="Pfam" id="PF13086"/>
    </source>
</evidence>
<reference evidence="2" key="1">
    <citation type="submission" date="2022-07" db="EMBL/GenBank/DDBJ databases">
        <title>Complete genome sequence of carbapenem-resistant Citrobacter spp. in Japan.</title>
        <authorList>
            <person name="Maehana S."/>
            <person name="Suzuki M."/>
            <person name="Kitasato H."/>
        </authorList>
    </citation>
    <scope>NUCLEOTIDE SEQUENCE</scope>
    <source>
        <strain evidence="2">KAM621</strain>
    </source>
</reference>
<dbReference type="Gene3D" id="3.40.50.300">
    <property type="entry name" value="P-loop containing nucleotide triphosphate hydrolases"/>
    <property type="match status" value="1"/>
</dbReference>
<evidence type="ECO:0000313" key="2">
    <source>
        <dbReference type="EMBL" id="BDN97586.1"/>
    </source>
</evidence>
<dbReference type="GO" id="GO:0004386">
    <property type="term" value="F:helicase activity"/>
    <property type="evidence" value="ECO:0007669"/>
    <property type="project" value="InterPro"/>
</dbReference>
<feature type="domain" description="DNA2/NAM7 helicase helicase" evidence="1">
    <location>
        <begin position="96"/>
        <end position="171"/>
    </location>
</feature>
<sequence length="185" mass="20621">MTLRCLLDPCRFTIEELSGIRVDLDFGNGRTGKLHIESFTAREFSLLGKLESADDLQGMALEEVVEARIEVQNPSFLQQVLLERFQELRLGETFAMKEGLTSDIEFVFGPPGTGKTTHLAEKVLIPRMKGSGKENVLVLAPTNKAADVLTTRVMEAMVGDTSYQEWLVRFGSSVDVRIENAGVWR</sequence>
<accession>A0AAD1L2D7</accession>
<dbReference type="Proteomes" id="UP001058317">
    <property type="component" value="Chromosome"/>
</dbReference>
<dbReference type="InterPro" id="IPR041677">
    <property type="entry name" value="DNA2/NAM7_AAA_11"/>
</dbReference>
<dbReference type="Pfam" id="PF13086">
    <property type="entry name" value="AAA_11"/>
    <property type="match status" value="1"/>
</dbReference>